<evidence type="ECO:0000256" key="2">
    <source>
        <dbReference type="ARBA" id="ARBA00008170"/>
    </source>
</evidence>
<dbReference type="RefSeq" id="XP_028480293.1">
    <property type="nucleotide sequence ID" value="XM_028616436.1"/>
</dbReference>
<keyword evidence="7 10" id="KW-1133">Transmembrane helix</keyword>
<dbReference type="OrthoDB" id="1699231at2759"/>
<keyword evidence="3 10" id="KW-0813">Transport</keyword>
<comment type="similarity">
    <text evidence="2 10">Belongs to the Ca(2+):cation antiporter (CaCA) (TC 2.A.19) family.</text>
</comment>
<feature type="transmembrane region" description="Helical" evidence="10">
    <location>
        <begin position="118"/>
        <end position="141"/>
    </location>
</feature>
<gene>
    <name evidence="12" type="ORF">EHS24_000612</name>
</gene>
<accession>A0A427YAN2</accession>
<evidence type="ECO:0000256" key="1">
    <source>
        <dbReference type="ARBA" id="ARBA00004127"/>
    </source>
</evidence>
<feature type="transmembrane region" description="Helical" evidence="10">
    <location>
        <begin position="162"/>
        <end position="180"/>
    </location>
</feature>
<evidence type="ECO:0000256" key="4">
    <source>
        <dbReference type="ARBA" id="ARBA00022568"/>
    </source>
</evidence>
<dbReference type="Proteomes" id="UP000279236">
    <property type="component" value="Unassembled WGS sequence"/>
</dbReference>
<feature type="transmembrane region" description="Helical" evidence="10">
    <location>
        <begin position="90"/>
        <end position="112"/>
    </location>
</feature>
<evidence type="ECO:0000256" key="7">
    <source>
        <dbReference type="ARBA" id="ARBA00022989"/>
    </source>
</evidence>
<dbReference type="EMBL" id="RSCE01000001">
    <property type="protein sequence ID" value="RSH88085.1"/>
    <property type="molecule type" value="Genomic_DNA"/>
</dbReference>
<keyword evidence="4 10" id="KW-0109">Calcium transport</keyword>
<dbReference type="PANTHER" id="PTHR31503">
    <property type="entry name" value="VACUOLAR CALCIUM ION TRANSPORTER"/>
    <property type="match status" value="1"/>
</dbReference>
<feature type="transmembrane region" description="Helical" evidence="10">
    <location>
        <begin position="376"/>
        <end position="395"/>
    </location>
</feature>
<dbReference type="Gene3D" id="1.20.1420.30">
    <property type="entry name" value="NCX, central ion-binding region"/>
    <property type="match status" value="1"/>
</dbReference>
<feature type="domain" description="Sodium/calcium exchanger membrane region" evidence="11">
    <location>
        <begin position="253"/>
        <end position="391"/>
    </location>
</feature>
<feature type="transmembrane region" description="Helical" evidence="10">
    <location>
        <begin position="253"/>
        <end position="273"/>
    </location>
</feature>
<dbReference type="AlphaFoldDB" id="A0A427YAN2"/>
<dbReference type="STRING" id="105984.A0A427YAN2"/>
<feature type="transmembrane region" description="Helical" evidence="10">
    <location>
        <begin position="200"/>
        <end position="224"/>
    </location>
</feature>
<dbReference type="GeneID" id="39585155"/>
<evidence type="ECO:0000313" key="12">
    <source>
        <dbReference type="EMBL" id="RSH88085.1"/>
    </source>
</evidence>
<name>A0A427YAN2_9TREE</name>
<feature type="domain" description="Sodium/calcium exchanger membrane region" evidence="11">
    <location>
        <begin position="58"/>
        <end position="226"/>
    </location>
</feature>
<feature type="transmembrane region" description="Helical" evidence="10">
    <location>
        <begin position="31"/>
        <end position="52"/>
    </location>
</feature>
<feature type="transmembrane region" description="Helical" evidence="10">
    <location>
        <begin position="346"/>
        <end position="369"/>
    </location>
</feature>
<evidence type="ECO:0000256" key="8">
    <source>
        <dbReference type="ARBA" id="ARBA00023065"/>
    </source>
</evidence>
<comment type="subcellular location">
    <subcellularLocation>
        <location evidence="1">Endomembrane system</location>
        <topology evidence="1">Multi-pass membrane protein</topology>
    </subcellularLocation>
    <subcellularLocation>
        <location evidence="10">Vacuole membrane</location>
    </subcellularLocation>
</comment>
<evidence type="ECO:0000259" key="11">
    <source>
        <dbReference type="Pfam" id="PF01699"/>
    </source>
</evidence>
<dbReference type="GO" id="GO:0006874">
    <property type="term" value="P:intracellular calcium ion homeostasis"/>
    <property type="evidence" value="ECO:0007669"/>
    <property type="project" value="TreeGrafter"/>
</dbReference>
<feature type="transmembrane region" description="Helical" evidence="10">
    <location>
        <begin position="315"/>
        <end position="340"/>
    </location>
</feature>
<sequence length="396" mass="42483">MPPHEQTPLLTPGNGHTAAVRFNFIKSSRHLLFGSWLNALTIFVPICLVAEYSHWSATARFVTSFIAIVPLAKLLGDATEQLSMEMGQTIGGLLNATFGNAVELIVAIAALVQGQLRLVQTSLLGSIVSNLLLVLGMSFFAQVENTFSEALFGATGAQASSSLLTLSCITLIIPAAYHASASDTGGWFSHDAPAPPDGSLHGLLILSRGTAIILLSTYIAYLFFQLRTHAQLFVSEAEQEEEVADMDQYSAGIWLLIVTTVTAFSADILVGSIDDTATTWNIPKAFIGLILLPLVGNAAEHVTSVWMAYKGKMDLTIGVAVGSSIQIAAGMIPLLVLIAWPLQKDLTLYFANFETIVMFVSVLLVNMLLQDGKSNYLEGLMLIALYLVIALSYIVS</sequence>
<comment type="caution">
    <text evidence="10">Lacks conserved residue(s) required for the propagation of feature annotation.</text>
</comment>
<dbReference type="NCBIfam" id="TIGR00846">
    <property type="entry name" value="caca2"/>
    <property type="match status" value="1"/>
</dbReference>
<keyword evidence="6 10" id="KW-0106">Calcium</keyword>
<keyword evidence="8 10" id="KW-0406">Ion transport</keyword>
<keyword evidence="5 10" id="KW-0812">Transmembrane</keyword>
<dbReference type="GO" id="GO:0000329">
    <property type="term" value="C:fungal-type vacuole membrane"/>
    <property type="evidence" value="ECO:0007669"/>
    <property type="project" value="TreeGrafter"/>
</dbReference>
<reference evidence="12 13" key="1">
    <citation type="submission" date="2018-11" db="EMBL/GenBank/DDBJ databases">
        <title>Genome sequence of Apiotrichum porosum DSM 27194.</title>
        <authorList>
            <person name="Aliyu H."/>
            <person name="Gorte O."/>
            <person name="Ochsenreither K."/>
        </authorList>
    </citation>
    <scope>NUCLEOTIDE SEQUENCE [LARGE SCALE GENOMIC DNA]</scope>
    <source>
        <strain evidence="12 13">DSM 27194</strain>
    </source>
</reference>
<dbReference type="Pfam" id="PF01699">
    <property type="entry name" value="Na_Ca_ex"/>
    <property type="match status" value="2"/>
</dbReference>
<evidence type="ECO:0000256" key="5">
    <source>
        <dbReference type="ARBA" id="ARBA00022692"/>
    </source>
</evidence>
<protein>
    <recommendedName>
        <fullName evidence="10">Vacuolar calcium ion transporter</fullName>
    </recommendedName>
</protein>
<evidence type="ECO:0000313" key="13">
    <source>
        <dbReference type="Proteomes" id="UP000279236"/>
    </source>
</evidence>
<evidence type="ECO:0000256" key="6">
    <source>
        <dbReference type="ARBA" id="ARBA00022837"/>
    </source>
</evidence>
<keyword evidence="9 10" id="KW-0472">Membrane</keyword>
<evidence type="ECO:0000256" key="10">
    <source>
        <dbReference type="RuleBase" id="RU365028"/>
    </source>
</evidence>
<dbReference type="InterPro" id="IPR004798">
    <property type="entry name" value="CAX-like"/>
</dbReference>
<keyword evidence="10" id="KW-0926">Vacuole</keyword>
<dbReference type="GO" id="GO:0015369">
    <property type="term" value="F:calcium:proton antiporter activity"/>
    <property type="evidence" value="ECO:0007669"/>
    <property type="project" value="UniProtKB-UniRule"/>
</dbReference>
<dbReference type="GO" id="GO:0012505">
    <property type="term" value="C:endomembrane system"/>
    <property type="evidence" value="ECO:0007669"/>
    <property type="project" value="UniProtKB-SubCell"/>
</dbReference>
<comment type="caution">
    <text evidence="12">The sequence shown here is derived from an EMBL/GenBank/DDBJ whole genome shotgun (WGS) entry which is preliminary data.</text>
</comment>
<evidence type="ECO:0000256" key="3">
    <source>
        <dbReference type="ARBA" id="ARBA00022448"/>
    </source>
</evidence>
<comment type="function">
    <text evidence="10">Has a role in promoting intracellular calcium ion sequestration via the exchange of calcium ions for hydrogen ions across the vacuolar membrane. Involved also in manganese ion homeostasis via its uptake into the vacuole.</text>
</comment>
<proteinExistence type="inferred from homology"/>
<feature type="transmembrane region" description="Helical" evidence="10">
    <location>
        <begin position="285"/>
        <end position="308"/>
    </location>
</feature>
<dbReference type="PANTHER" id="PTHR31503:SF22">
    <property type="entry name" value="VACUOLAR CALCIUM ION TRANSPORTER"/>
    <property type="match status" value="1"/>
</dbReference>
<keyword evidence="13" id="KW-1185">Reference proteome</keyword>
<organism evidence="12 13">
    <name type="scientific">Apiotrichum porosum</name>
    <dbReference type="NCBI Taxonomy" id="105984"/>
    <lineage>
        <taxon>Eukaryota</taxon>
        <taxon>Fungi</taxon>
        <taxon>Dikarya</taxon>
        <taxon>Basidiomycota</taxon>
        <taxon>Agaricomycotina</taxon>
        <taxon>Tremellomycetes</taxon>
        <taxon>Trichosporonales</taxon>
        <taxon>Trichosporonaceae</taxon>
        <taxon>Apiotrichum</taxon>
    </lineage>
</organism>
<dbReference type="NCBIfam" id="TIGR00378">
    <property type="entry name" value="cax"/>
    <property type="match status" value="1"/>
</dbReference>
<keyword evidence="10" id="KW-0050">Antiport</keyword>
<dbReference type="InterPro" id="IPR004713">
    <property type="entry name" value="CaH_exchang"/>
</dbReference>
<dbReference type="InterPro" id="IPR044880">
    <property type="entry name" value="NCX_ion-bd_dom_sf"/>
</dbReference>
<evidence type="ECO:0000256" key="9">
    <source>
        <dbReference type="ARBA" id="ARBA00023136"/>
    </source>
</evidence>
<dbReference type="InterPro" id="IPR004837">
    <property type="entry name" value="NaCa_Exmemb"/>
</dbReference>